<keyword evidence="3" id="KW-1185">Reference proteome</keyword>
<evidence type="ECO:0000313" key="3">
    <source>
        <dbReference type="Proteomes" id="UP000557566"/>
    </source>
</evidence>
<dbReference type="EMBL" id="JAAVMX010000003">
    <property type="protein sequence ID" value="KAF4511620.1"/>
    <property type="molecule type" value="Genomic_DNA"/>
</dbReference>
<organism evidence="2 3">
    <name type="scientific">Ophiocordyceps sinensis</name>
    <dbReference type="NCBI Taxonomy" id="72228"/>
    <lineage>
        <taxon>Eukaryota</taxon>
        <taxon>Fungi</taxon>
        <taxon>Dikarya</taxon>
        <taxon>Ascomycota</taxon>
        <taxon>Pezizomycotina</taxon>
        <taxon>Sordariomycetes</taxon>
        <taxon>Hypocreomycetidae</taxon>
        <taxon>Hypocreales</taxon>
        <taxon>Ophiocordycipitaceae</taxon>
        <taxon>Ophiocordyceps</taxon>
    </lineage>
</organism>
<name>A0A8H4PWD9_9HYPO</name>
<reference evidence="2 3" key="1">
    <citation type="journal article" date="2020" name="Genome Biol. Evol.">
        <title>A new high-quality draft genome assembly of the Chinese cordyceps Ophiocordyceps sinensis.</title>
        <authorList>
            <person name="Shu R."/>
            <person name="Zhang J."/>
            <person name="Meng Q."/>
            <person name="Zhang H."/>
            <person name="Zhou G."/>
            <person name="Li M."/>
            <person name="Wu P."/>
            <person name="Zhao Y."/>
            <person name="Chen C."/>
            <person name="Qin Q."/>
        </authorList>
    </citation>
    <scope>NUCLEOTIDE SEQUENCE [LARGE SCALE GENOMIC DNA]</scope>
    <source>
        <strain evidence="2 3">IOZ07</strain>
    </source>
</reference>
<dbReference type="AlphaFoldDB" id="A0A8H4PWD9"/>
<gene>
    <name evidence="2" type="ORF">G6O67_003401</name>
</gene>
<feature type="region of interest" description="Disordered" evidence="1">
    <location>
        <begin position="115"/>
        <end position="148"/>
    </location>
</feature>
<evidence type="ECO:0000313" key="2">
    <source>
        <dbReference type="EMBL" id="KAF4511620.1"/>
    </source>
</evidence>
<accession>A0A8H4PWD9</accession>
<sequence length="369" mass="40224">MGGRARLKCLRCHSVAPYSTARQARETARMRAGMVVSREWRRQTGSYAHIARIVSECWTEGSNLGATTTKPTRTPRWTALVRRACGPSASLFANGQAGRHTEDAVRHIADVVEGDEKPRQPQQAWAGTSQSSPGQVGRRTRHEERGVPEVADVGLEPRVVGHPLGFGKGIVVGGEEEVEEDFEQRGPFVLMEPVSNTQLQGGAGRTDRFETGQLVVEAVAVVFASVVLAIGLVGRHVAVCVAADQRTGEEAKLLGGRVMMLRHGLLVRHGRGGMERLWETTCLLGLRGRPNVIIIRGVQATRRRADCRGRRDEARLFMTCCSAVVCSSCVQASSSIVNNYKPASHPRPEGPKRGEPACMIRSGALQFWH</sequence>
<proteinExistence type="predicted"/>
<feature type="compositionally biased region" description="Polar residues" evidence="1">
    <location>
        <begin position="120"/>
        <end position="134"/>
    </location>
</feature>
<evidence type="ECO:0000256" key="1">
    <source>
        <dbReference type="SAM" id="MobiDB-lite"/>
    </source>
</evidence>
<comment type="caution">
    <text evidence="2">The sequence shown here is derived from an EMBL/GenBank/DDBJ whole genome shotgun (WGS) entry which is preliminary data.</text>
</comment>
<dbReference type="Proteomes" id="UP000557566">
    <property type="component" value="Unassembled WGS sequence"/>
</dbReference>
<protein>
    <submittedName>
        <fullName evidence="2">Uncharacterized protein</fullName>
    </submittedName>
</protein>